<gene>
    <name evidence="5" type="ORF">CI610_03270</name>
</gene>
<dbReference type="Pfam" id="PF13920">
    <property type="entry name" value="zf-C3HC4_3"/>
    <property type="match status" value="1"/>
</dbReference>
<accession>A0A2H9T3K5</accession>
<evidence type="ECO:0000256" key="1">
    <source>
        <dbReference type="ARBA" id="ARBA00022723"/>
    </source>
</evidence>
<evidence type="ECO:0000256" key="3">
    <source>
        <dbReference type="ARBA" id="ARBA00022833"/>
    </source>
</evidence>
<evidence type="ECO:0000259" key="4">
    <source>
        <dbReference type="PROSITE" id="PS50089"/>
    </source>
</evidence>
<evidence type="ECO:0000256" key="2">
    <source>
        <dbReference type="ARBA" id="ARBA00022771"/>
    </source>
</evidence>
<dbReference type="PROSITE" id="PS00518">
    <property type="entry name" value="ZF_RING_1"/>
    <property type="match status" value="1"/>
</dbReference>
<comment type="caution">
    <text evidence="5">The sequence shown here is derived from an EMBL/GenBank/DDBJ whole genome shotgun (WGS) entry which is preliminary data.</text>
</comment>
<dbReference type="InterPro" id="IPR001841">
    <property type="entry name" value="Znf_RING"/>
</dbReference>
<keyword evidence="3" id="KW-0862">Zinc</keyword>
<dbReference type="SMART" id="SM00184">
    <property type="entry name" value="RING"/>
    <property type="match status" value="1"/>
</dbReference>
<dbReference type="Gene3D" id="3.30.40.10">
    <property type="entry name" value="Zinc/RING finger domain, C3HC4 (zinc finger)"/>
    <property type="match status" value="1"/>
</dbReference>
<organism evidence="5">
    <name type="scientific">invertebrate metagenome</name>
    <dbReference type="NCBI Taxonomy" id="1711999"/>
    <lineage>
        <taxon>unclassified sequences</taxon>
        <taxon>metagenomes</taxon>
        <taxon>organismal metagenomes</taxon>
    </lineage>
</organism>
<keyword evidence="1" id="KW-0479">Metal-binding</keyword>
<dbReference type="InterPro" id="IPR013083">
    <property type="entry name" value="Znf_RING/FYVE/PHD"/>
</dbReference>
<dbReference type="AlphaFoldDB" id="A0A2H9T3K5"/>
<dbReference type="GO" id="GO:0008270">
    <property type="term" value="F:zinc ion binding"/>
    <property type="evidence" value="ECO:0007669"/>
    <property type="project" value="UniProtKB-KW"/>
</dbReference>
<dbReference type="PROSITE" id="PS50089">
    <property type="entry name" value="ZF_RING_2"/>
    <property type="match status" value="1"/>
</dbReference>
<feature type="domain" description="RING-type" evidence="4">
    <location>
        <begin position="316"/>
        <end position="358"/>
    </location>
</feature>
<evidence type="ECO:0000313" key="5">
    <source>
        <dbReference type="EMBL" id="PJE77800.1"/>
    </source>
</evidence>
<reference evidence="5" key="1">
    <citation type="journal article" date="2017" name="Appl. Environ. Microbiol.">
        <title>Molecular characterization of an Endozoicomonas-like organism causing infection in king scallop Pecten maximus L.</title>
        <authorList>
            <person name="Cano I."/>
            <person name="van Aerle R."/>
            <person name="Ross S."/>
            <person name="Verner-Jeffreys D.W."/>
            <person name="Paley R.K."/>
            <person name="Rimmer G."/>
            <person name="Ryder D."/>
            <person name="Hooper P."/>
            <person name="Stone D."/>
            <person name="Feist S.W."/>
        </authorList>
    </citation>
    <scope>NUCLEOTIDE SEQUENCE</scope>
</reference>
<name>A0A2H9T3K5_9ZZZZ</name>
<dbReference type="InterPro" id="IPR017907">
    <property type="entry name" value="Znf_RING_CS"/>
</dbReference>
<keyword evidence="2" id="KW-0863">Zinc-finger</keyword>
<dbReference type="EMBL" id="NSIT01000368">
    <property type="protein sequence ID" value="PJE77800.1"/>
    <property type="molecule type" value="Genomic_DNA"/>
</dbReference>
<protein>
    <recommendedName>
        <fullName evidence="4">RING-type domain-containing protein</fullName>
    </recommendedName>
</protein>
<dbReference type="SUPFAM" id="SSF57850">
    <property type="entry name" value="RING/U-box"/>
    <property type="match status" value="1"/>
</dbReference>
<proteinExistence type="predicted"/>
<sequence length="371" mass="42669">MRSRIIDCFLLLHILFMPGIVTAASMSKEDALVIVQHVVEEDGAVFENTPSDMVCAVLSVAIKSDNLEPVALKLGLSHIEIDSIKYKKDSLTQKREVFFYWRSKNTKSSIKELFFKHIFKCSETDFLWEELCQRLNDLITLSADVEYNKYTPWMLEKINSNEDVKALLQRREKITERMSLYMSDISGNILWPYCFGKIRKVKWEQIELDYSCSPRSVANMQLLLALRVIVPGLSLSQVVRIALVAEHYSVYNIDWSNIREKLDRAFLERPNQTHVIEPTYSVAQGVSPVTRIETDENRVFDSLPKCRETGSGEPECSVCNDHKININLFCGHGFCSHCIQQWVEYHGKVHTAGCPTCRKEIDATQISPRYD</sequence>